<dbReference type="EMBL" id="WBZC01000053">
    <property type="protein sequence ID" value="KAB3531885.1"/>
    <property type="molecule type" value="Genomic_DNA"/>
</dbReference>
<dbReference type="OrthoDB" id="1699243at2"/>
<evidence type="ECO:0000256" key="1">
    <source>
        <dbReference type="ARBA" id="ARBA00022737"/>
    </source>
</evidence>
<evidence type="ECO:0000313" key="4">
    <source>
        <dbReference type="Proteomes" id="UP000432715"/>
    </source>
</evidence>
<dbReference type="RefSeq" id="WP_151861917.1">
    <property type="nucleotide sequence ID" value="NZ_WBZC01000053.1"/>
</dbReference>
<feature type="domain" description="SLH" evidence="2">
    <location>
        <begin position="3"/>
        <end position="63"/>
    </location>
</feature>
<keyword evidence="1" id="KW-0677">Repeat</keyword>
<dbReference type="PROSITE" id="PS51272">
    <property type="entry name" value="SLH"/>
    <property type="match status" value="1"/>
</dbReference>
<dbReference type="AlphaFoldDB" id="A0A6I0F8D4"/>
<evidence type="ECO:0000259" key="2">
    <source>
        <dbReference type="PROSITE" id="PS51272"/>
    </source>
</evidence>
<dbReference type="InterPro" id="IPR001119">
    <property type="entry name" value="SLH_dom"/>
</dbReference>
<sequence length="63" mass="7078">MIRLLGYESEITEAWPHGHMKKAKELGIIKGLELNPEDLVTRGDVAVMIMQSLNIEMKGLKSN</sequence>
<evidence type="ECO:0000313" key="3">
    <source>
        <dbReference type="EMBL" id="KAB3531885.1"/>
    </source>
</evidence>
<protein>
    <submittedName>
        <fullName evidence="3">S-layer homology domain-containing protein</fullName>
    </submittedName>
</protein>
<accession>A0A6I0F8D4</accession>
<gene>
    <name evidence="3" type="ORF">F8154_12300</name>
</gene>
<dbReference type="Proteomes" id="UP000432715">
    <property type="component" value="Unassembled WGS sequence"/>
</dbReference>
<keyword evidence="4" id="KW-1185">Reference proteome</keyword>
<reference evidence="3 4" key="1">
    <citation type="submission" date="2019-10" db="EMBL/GenBank/DDBJ databases">
        <title>Alkaliphilus serpentinus sp. nov. and Alkaliphilus pronyensis sp. nov., two novel anaerobic alkaliphilic species isolated from the serpentinized-hosted hydrothermal field of the Prony Bay (New Caledonia).</title>
        <authorList>
            <person name="Postec A."/>
        </authorList>
    </citation>
    <scope>NUCLEOTIDE SEQUENCE [LARGE SCALE GENOMIC DNA]</scope>
    <source>
        <strain evidence="3 4">LacV</strain>
    </source>
</reference>
<proteinExistence type="predicted"/>
<organism evidence="3 4">
    <name type="scientific">Alkaliphilus pronyensis</name>
    <dbReference type="NCBI Taxonomy" id="1482732"/>
    <lineage>
        <taxon>Bacteria</taxon>
        <taxon>Bacillati</taxon>
        <taxon>Bacillota</taxon>
        <taxon>Clostridia</taxon>
        <taxon>Peptostreptococcales</taxon>
        <taxon>Natronincolaceae</taxon>
        <taxon>Alkaliphilus</taxon>
    </lineage>
</organism>
<dbReference type="Pfam" id="PF00395">
    <property type="entry name" value="SLH"/>
    <property type="match status" value="1"/>
</dbReference>
<name>A0A6I0F8D4_9FIRM</name>
<comment type="caution">
    <text evidence="3">The sequence shown here is derived from an EMBL/GenBank/DDBJ whole genome shotgun (WGS) entry which is preliminary data.</text>
</comment>